<dbReference type="RefSeq" id="WP_052498453.1">
    <property type="nucleotide sequence ID" value="NZ_CP002581.1"/>
</dbReference>
<dbReference type="Proteomes" id="UP000031838">
    <property type="component" value="Chromosome 2"/>
</dbReference>
<keyword evidence="2" id="KW-1134">Transmembrane beta strand</keyword>
<keyword evidence="2" id="KW-0812">Transmembrane</keyword>
<dbReference type="GO" id="GO:0005886">
    <property type="term" value="C:plasma membrane"/>
    <property type="evidence" value="ECO:0007669"/>
    <property type="project" value="UniProtKB-SubCell"/>
</dbReference>
<dbReference type="HOGENOM" id="CLU_012817_13_0_4"/>
<keyword evidence="2" id="KW-0472">Membrane</keyword>
<dbReference type="Gene3D" id="1.20.1600.10">
    <property type="entry name" value="Outer membrane efflux proteins (OEP)"/>
    <property type="match status" value="1"/>
</dbReference>
<organism evidence="3 4">
    <name type="scientific">Burkholderia plantarii</name>
    <dbReference type="NCBI Taxonomy" id="41899"/>
    <lineage>
        <taxon>Bacteria</taxon>
        <taxon>Pseudomonadati</taxon>
        <taxon>Pseudomonadota</taxon>
        <taxon>Betaproteobacteria</taxon>
        <taxon>Burkholderiales</taxon>
        <taxon>Burkholderiaceae</taxon>
        <taxon>Burkholderia</taxon>
    </lineage>
</organism>
<comment type="subcellular location">
    <subcellularLocation>
        <location evidence="2">Cell membrane</location>
        <topology evidence="2">Lipid-anchor</topology>
    </subcellularLocation>
</comment>
<dbReference type="SUPFAM" id="SSF56954">
    <property type="entry name" value="Outer membrane efflux proteins (OEP)"/>
    <property type="match status" value="1"/>
</dbReference>
<dbReference type="AlphaFoldDB" id="A0A0B6S1G8"/>
<protein>
    <submittedName>
        <fullName evidence="3">RND efflux transporter, outer membrane factor (OMF) lipoprotein, NodT family</fullName>
    </submittedName>
</protein>
<dbReference type="GO" id="GO:0015562">
    <property type="term" value="F:efflux transmembrane transporter activity"/>
    <property type="evidence" value="ECO:0007669"/>
    <property type="project" value="InterPro"/>
</dbReference>
<name>A0A0B6S1G8_BURPL</name>
<dbReference type="NCBIfam" id="TIGR01845">
    <property type="entry name" value="outer_NodT"/>
    <property type="match status" value="1"/>
</dbReference>
<dbReference type="PANTHER" id="PTHR30203">
    <property type="entry name" value="OUTER MEMBRANE CATION EFFLUX PROTEIN"/>
    <property type="match status" value="1"/>
</dbReference>
<reference evidence="4" key="1">
    <citation type="submission" date="2011-03" db="EMBL/GenBank/DDBJ databases">
        <authorList>
            <person name="Voget S."/>
            <person name="Streit W.R."/>
            <person name="Jaeger K.E."/>
            <person name="Daniel R."/>
        </authorList>
    </citation>
    <scope>NUCLEOTIDE SEQUENCE [LARGE SCALE GENOMIC DNA]</scope>
    <source>
        <strain evidence="4">PG1</strain>
    </source>
</reference>
<evidence type="ECO:0000313" key="3">
    <source>
        <dbReference type="EMBL" id="AJK49498.1"/>
    </source>
</evidence>
<accession>A0A0B6S1G8</accession>
<dbReference type="Gene3D" id="2.20.200.10">
    <property type="entry name" value="Outer membrane efflux proteins (OEP)"/>
    <property type="match status" value="1"/>
</dbReference>
<sequence length="545" mass="56673">MNATLSSSRLFRLAPLALALVMAACTVGPDFRPPSTAALPARFARADAGRESAAPDVAPVASAASASSGASVASAASGAGANPVPPAVAAVSGDAPAALDPPDAAFWRGFGDPVLSGLITAALASNPDLRVSIARYDEANALLRNARFDLFPTVTANAQIGHQLISRDQAYGAPRSERDTPSSGANLNASWELDLFGRVRRGVESQRAETAASAADLRAVRVAIAGDVAAAYLDLRGQQERLRIARENAANQRDTLRLIDTRFAAGRGSEFDAARQRAQYETTSSRVAVYEAAIGVDEHRLAVLTGQPPDALIARLDAPAPLPVVPAGIDPGTPAGLLRRRPDVAAAEARLHAATARVGVATADLFPRFTFSGFIGSLTNSYGVFREGSDQNLAMLGIDWSFLDIGRVRARIAQSDAQAAQQLAQYQQTVLGALEDTENALLRAARTRDEAAALERAAADSARAEQIARARFTAGSIGYFEVLDAQRSRLDAQDAAADSRTRGAAAVVALYKALAGGWPPDAANAAASVQRDAAANPGAEAAVNR</sequence>
<reference evidence="3 4" key="2">
    <citation type="journal article" date="2016" name="Appl. Microbiol. Biotechnol.">
        <title>Mutations improving production and secretion of extracellular lipase by Burkholderia glumae PG1.</title>
        <authorList>
            <person name="Knapp A."/>
            <person name="Voget S."/>
            <person name="Gao R."/>
            <person name="Zaburannyi N."/>
            <person name="Krysciak D."/>
            <person name="Breuer M."/>
            <person name="Hauer B."/>
            <person name="Streit W.R."/>
            <person name="Muller R."/>
            <person name="Daniel R."/>
            <person name="Jaeger K.E."/>
        </authorList>
    </citation>
    <scope>NUCLEOTIDE SEQUENCE [LARGE SCALE GENOMIC DNA]</scope>
    <source>
        <strain evidence="3 4">PG1</strain>
    </source>
</reference>
<keyword evidence="4" id="KW-1185">Reference proteome</keyword>
<evidence type="ECO:0000313" key="4">
    <source>
        <dbReference type="Proteomes" id="UP000031838"/>
    </source>
</evidence>
<feature type="chain" id="PRO_5001434310" evidence="2">
    <location>
        <begin position="20"/>
        <end position="545"/>
    </location>
</feature>
<evidence type="ECO:0000256" key="1">
    <source>
        <dbReference type="ARBA" id="ARBA00007613"/>
    </source>
</evidence>
<keyword evidence="2" id="KW-0564">Palmitate</keyword>
<proteinExistence type="inferred from homology"/>
<keyword evidence="2" id="KW-0732">Signal</keyword>
<dbReference type="PANTHER" id="PTHR30203:SF25">
    <property type="entry name" value="OUTER MEMBRANE PROTEIN-RELATED"/>
    <property type="match status" value="1"/>
</dbReference>
<dbReference type="KEGG" id="bgp:BGL_2c14310"/>
<dbReference type="Pfam" id="PF02321">
    <property type="entry name" value="OEP"/>
    <property type="match status" value="2"/>
</dbReference>
<gene>
    <name evidence="3" type="ORF">BGL_2c14310</name>
</gene>
<comment type="similarity">
    <text evidence="1 2">Belongs to the outer membrane factor (OMF) (TC 1.B.17) family.</text>
</comment>
<evidence type="ECO:0000256" key="2">
    <source>
        <dbReference type="RuleBase" id="RU362097"/>
    </source>
</evidence>
<dbReference type="InterPro" id="IPR010131">
    <property type="entry name" value="MdtP/NodT-like"/>
</dbReference>
<feature type="signal peptide" evidence="2">
    <location>
        <begin position="1"/>
        <end position="19"/>
    </location>
</feature>
<keyword evidence="2 3" id="KW-0449">Lipoprotein</keyword>
<dbReference type="EMBL" id="CP002581">
    <property type="protein sequence ID" value="AJK49498.1"/>
    <property type="molecule type" value="Genomic_DNA"/>
</dbReference>
<dbReference type="InterPro" id="IPR003423">
    <property type="entry name" value="OMP_efflux"/>
</dbReference>